<protein>
    <submittedName>
        <fullName evidence="1">Uncharacterized protein</fullName>
    </submittedName>
</protein>
<dbReference type="EMBL" id="JBHULN010000010">
    <property type="protein sequence ID" value="MFD2572396.1"/>
    <property type="molecule type" value="Genomic_DNA"/>
</dbReference>
<gene>
    <name evidence="1" type="ORF">ACFSUS_17280</name>
</gene>
<reference evidence="2" key="1">
    <citation type="journal article" date="2019" name="Int. J. Syst. Evol. Microbiol.">
        <title>The Global Catalogue of Microorganisms (GCM) 10K type strain sequencing project: providing services to taxonomists for standard genome sequencing and annotation.</title>
        <authorList>
            <consortium name="The Broad Institute Genomics Platform"/>
            <consortium name="The Broad Institute Genome Sequencing Center for Infectious Disease"/>
            <person name="Wu L."/>
            <person name="Ma J."/>
        </authorList>
    </citation>
    <scope>NUCLEOTIDE SEQUENCE [LARGE SCALE GENOMIC DNA]</scope>
    <source>
        <strain evidence="2">KCTC 42805</strain>
    </source>
</reference>
<organism evidence="1 2">
    <name type="scientific">Spirosoma soli</name>
    <dbReference type="NCBI Taxonomy" id="1770529"/>
    <lineage>
        <taxon>Bacteria</taxon>
        <taxon>Pseudomonadati</taxon>
        <taxon>Bacteroidota</taxon>
        <taxon>Cytophagia</taxon>
        <taxon>Cytophagales</taxon>
        <taxon>Cytophagaceae</taxon>
        <taxon>Spirosoma</taxon>
    </lineage>
</organism>
<accession>A0ABW5M7P3</accession>
<sequence length="105" mass="11485">MSREKLKVIFYEPATEGKKSVVVADSYFSFAPTFKEGDAINITLSRRKDSNAVVQNPIGHKTHRILSTDWVVMIDDVSKEALATLIVSVVKIESVVSDSATVSNG</sequence>
<keyword evidence="2" id="KW-1185">Reference proteome</keyword>
<comment type="caution">
    <text evidence="1">The sequence shown here is derived from an EMBL/GenBank/DDBJ whole genome shotgun (WGS) entry which is preliminary data.</text>
</comment>
<evidence type="ECO:0000313" key="1">
    <source>
        <dbReference type="EMBL" id="MFD2572396.1"/>
    </source>
</evidence>
<name>A0ABW5M7P3_9BACT</name>
<proteinExistence type="predicted"/>
<evidence type="ECO:0000313" key="2">
    <source>
        <dbReference type="Proteomes" id="UP001597469"/>
    </source>
</evidence>
<dbReference type="RefSeq" id="WP_381524754.1">
    <property type="nucleotide sequence ID" value="NZ_JBHULN010000010.1"/>
</dbReference>
<dbReference type="Proteomes" id="UP001597469">
    <property type="component" value="Unassembled WGS sequence"/>
</dbReference>